<organism evidence="1 2">
    <name type="scientific">Stenotrophomonas maltophilia</name>
    <name type="common">Pseudomonas maltophilia</name>
    <name type="synonym">Xanthomonas maltophilia</name>
    <dbReference type="NCBI Taxonomy" id="40324"/>
    <lineage>
        <taxon>Bacteria</taxon>
        <taxon>Pseudomonadati</taxon>
        <taxon>Pseudomonadota</taxon>
        <taxon>Gammaproteobacteria</taxon>
        <taxon>Lysobacterales</taxon>
        <taxon>Lysobacteraceae</taxon>
        <taxon>Stenotrophomonas</taxon>
        <taxon>Stenotrophomonas maltophilia group</taxon>
    </lineage>
</organism>
<evidence type="ECO:0008006" key="3">
    <source>
        <dbReference type="Google" id="ProtNLM"/>
    </source>
</evidence>
<dbReference type="Gene3D" id="2.40.70.10">
    <property type="entry name" value="Acid Proteases"/>
    <property type="match status" value="2"/>
</dbReference>
<accession>A0AAD0FMD6</accession>
<gene>
    <name evidence="1" type="ORF">SmaCSM2_12370</name>
</gene>
<evidence type="ECO:0000313" key="1">
    <source>
        <dbReference type="EMBL" id="AUI07927.1"/>
    </source>
</evidence>
<name>A0AAD0FMD6_STEMA</name>
<dbReference type="InterPro" id="IPR021109">
    <property type="entry name" value="Peptidase_aspartic_dom_sf"/>
</dbReference>
<reference evidence="1 2" key="1">
    <citation type="submission" date="2017-12" db="EMBL/GenBank/DDBJ databases">
        <title>Complete Genome Sequence of Stenotrophomonas maltophilia CSM2.</title>
        <authorList>
            <person name="Castro-Jaimes S."/>
            <person name="Lopez-Leal G."/>
            <person name="Barberena Jonas C."/>
            <person name="Bustos P."/>
            <person name="Perez-Oseguera A."/>
            <person name="Cevallos M.A."/>
        </authorList>
    </citation>
    <scope>NUCLEOTIDE SEQUENCE [LARGE SCALE GENOMIC DNA]</scope>
    <source>
        <strain evidence="1 2">CSM2</strain>
    </source>
</reference>
<dbReference type="Proteomes" id="UP000234414">
    <property type="component" value="Chromosome"/>
</dbReference>
<dbReference type="RefSeq" id="WP_101765600.1">
    <property type="nucleotide sequence ID" value="NZ_CP025298.1"/>
</dbReference>
<dbReference type="Pfam" id="PF13650">
    <property type="entry name" value="Asp_protease_2"/>
    <property type="match status" value="1"/>
</dbReference>
<sequence length="313" mass="33625">MRRIPPHRRTVLGTRRWCSTAIAILTLLTLPVATLASPVAESACTLATHAGQRLVDVPFDVIDGRIHVQVQVNGSGPYRFAIDTGASGMARADARLVRQLALPADASTRHSDGVQTAWADTVRINALALGGLRHSDVTALTRDYNARQSKDAAFDGILARGFFADGVLIIDYPQRRLQFRRDIDLLPAQPDTLAYSRAFRIQVTIGTVTTEAQLDTGANVAMVLPTALFRRAAGAAVTTGDQLTLSHGEVDGGHAQLDVPVLIGGLALQGLHVRVSDHYPEAVVGAHALQEAVVLIDQRSQRVAICPSRPHRN</sequence>
<protein>
    <recommendedName>
        <fullName evidence="3">Aspartyl protease</fullName>
    </recommendedName>
</protein>
<proteinExistence type="predicted"/>
<dbReference type="AlphaFoldDB" id="A0AAD0FMD6"/>
<dbReference type="EMBL" id="CP025298">
    <property type="protein sequence ID" value="AUI07927.1"/>
    <property type="molecule type" value="Genomic_DNA"/>
</dbReference>
<evidence type="ECO:0000313" key="2">
    <source>
        <dbReference type="Proteomes" id="UP000234414"/>
    </source>
</evidence>